<dbReference type="OrthoDB" id="181267at2"/>
<protein>
    <submittedName>
        <fullName evidence="2">Proline racemase</fullName>
    </submittedName>
</protein>
<dbReference type="SUPFAM" id="SSF54506">
    <property type="entry name" value="Diaminopimelate epimerase-like"/>
    <property type="match status" value="1"/>
</dbReference>
<dbReference type="InterPro" id="IPR010221">
    <property type="entry name" value="VCBS_dom"/>
</dbReference>
<dbReference type="EMBL" id="FNEN01000016">
    <property type="protein sequence ID" value="SDJ13193.1"/>
    <property type="molecule type" value="Genomic_DNA"/>
</dbReference>
<comment type="similarity">
    <text evidence="1">Belongs to the proline racemase family.</text>
</comment>
<accession>A0A1G8R8J6</accession>
<dbReference type="Gene3D" id="3.10.310.10">
    <property type="entry name" value="Diaminopimelate Epimerase, Chain A, domain 1"/>
    <property type="match status" value="2"/>
</dbReference>
<gene>
    <name evidence="2" type="ORF">SAMN04488123_11615</name>
</gene>
<dbReference type="PANTHER" id="PTHR33442:SF1">
    <property type="entry name" value="TRANS-3-HYDROXY-L-PROLINE DEHYDRATASE"/>
    <property type="match status" value="1"/>
</dbReference>
<dbReference type="InterPro" id="IPR008794">
    <property type="entry name" value="Pro_racemase_fam"/>
</dbReference>
<dbReference type="Pfam" id="PF05544">
    <property type="entry name" value="Pro_racemase"/>
    <property type="match status" value="1"/>
</dbReference>
<organism evidence="2 3">
    <name type="scientific">Natribacillus halophilus</name>
    <dbReference type="NCBI Taxonomy" id="549003"/>
    <lineage>
        <taxon>Bacteria</taxon>
        <taxon>Bacillati</taxon>
        <taxon>Bacillota</taxon>
        <taxon>Bacilli</taxon>
        <taxon>Bacillales</taxon>
        <taxon>Bacillaceae</taxon>
        <taxon>Natribacillus</taxon>
    </lineage>
</organism>
<sequence>MLDLSNVLTTTDVHVAGNAIRIWTDINVIGTTMLDKQVYGERHLEAKRKLLLREPRGHRAMTGCIITEQVNPEANFGLLFMDQGGFRSFSLSGVAAAISYLHETGKMQRDTVYVDTADGLVEATIQPGNRDVKVILHTQALVHEEKVLLPIYQNNEEANLVTIGKRNYAVLPSDILPFPLDATGMNELKQLAAELDYNWPSHLNLEGIIVSEEGEEGDRLITILQSQTISRSPLEGAIAQVAIQAKNVNIETQSSWSPLGLSGESITVSLDHTEGESMVASIELTPKVLSMNRFVLDPDDPLYEGFLI</sequence>
<evidence type="ECO:0000313" key="3">
    <source>
        <dbReference type="Proteomes" id="UP000198853"/>
    </source>
</evidence>
<dbReference type="GO" id="GO:0047580">
    <property type="term" value="F:4-hydroxyproline epimerase activity"/>
    <property type="evidence" value="ECO:0007669"/>
    <property type="project" value="TreeGrafter"/>
</dbReference>
<dbReference type="NCBIfam" id="TIGR01965">
    <property type="entry name" value="VCBS_repeat"/>
    <property type="match status" value="1"/>
</dbReference>
<reference evidence="2 3" key="1">
    <citation type="submission" date="2016-10" db="EMBL/GenBank/DDBJ databases">
        <authorList>
            <person name="de Groot N.N."/>
        </authorList>
    </citation>
    <scope>NUCLEOTIDE SEQUENCE [LARGE SCALE GENOMIC DNA]</scope>
    <source>
        <strain evidence="2 3">DSM 21771</strain>
    </source>
</reference>
<evidence type="ECO:0000313" key="2">
    <source>
        <dbReference type="EMBL" id="SDJ13193.1"/>
    </source>
</evidence>
<dbReference type="Proteomes" id="UP000198853">
    <property type="component" value="Unassembled WGS sequence"/>
</dbReference>
<dbReference type="AlphaFoldDB" id="A0A1G8R8J6"/>
<keyword evidence="3" id="KW-1185">Reference proteome</keyword>
<evidence type="ECO:0000256" key="1">
    <source>
        <dbReference type="ARBA" id="ARBA00007529"/>
    </source>
</evidence>
<proteinExistence type="inferred from homology"/>
<name>A0A1G8R8J6_9BACI</name>
<dbReference type="PANTHER" id="PTHR33442">
    <property type="entry name" value="TRANS-3-HYDROXY-L-PROLINE DEHYDRATASE"/>
    <property type="match status" value="1"/>
</dbReference>
<dbReference type="RefSeq" id="WP_090399421.1">
    <property type="nucleotide sequence ID" value="NZ_FNEN01000016.1"/>
</dbReference>